<proteinExistence type="inferred from homology"/>
<evidence type="ECO:0000313" key="11">
    <source>
        <dbReference type="Proteomes" id="UP000694558"/>
    </source>
</evidence>
<evidence type="ECO:0000256" key="7">
    <source>
        <dbReference type="SAM" id="MobiDB-lite"/>
    </source>
</evidence>
<evidence type="ECO:0000256" key="5">
    <source>
        <dbReference type="ARBA" id="ARBA00044104"/>
    </source>
</evidence>
<evidence type="ECO:0000256" key="2">
    <source>
        <dbReference type="ARBA" id="ARBA00022692"/>
    </source>
</evidence>
<feature type="transmembrane region" description="Helical" evidence="8">
    <location>
        <begin position="51"/>
        <end position="74"/>
    </location>
</feature>
<accession>A0A8D3BDM2</accession>
<keyword evidence="4 8" id="KW-0472">Membrane</keyword>
<feature type="domain" description="Menorin-like" evidence="9">
    <location>
        <begin position="107"/>
        <end position="344"/>
    </location>
</feature>
<dbReference type="AlphaFoldDB" id="A0A8D3BDM2"/>
<feature type="compositionally biased region" description="Basic and acidic residues" evidence="7">
    <location>
        <begin position="1"/>
        <end position="19"/>
    </location>
</feature>
<dbReference type="PANTHER" id="PTHR21184">
    <property type="entry name" value="MENORIN (DENDRITIC BRANCHING PROTEIN)"/>
    <property type="match status" value="1"/>
</dbReference>
<comment type="similarity">
    <text evidence="6">Belongs to the menorin family.</text>
</comment>
<dbReference type="Proteomes" id="UP000694558">
    <property type="component" value="Chromosome 7"/>
</dbReference>
<evidence type="ECO:0000256" key="3">
    <source>
        <dbReference type="ARBA" id="ARBA00022989"/>
    </source>
</evidence>
<dbReference type="GeneTree" id="ENSGT00530000063681"/>
<name>A0A8D3BDM2_SCOMX</name>
<evidence type="ECO:0000259" key="9">
    <source>
        <dbReference type="Pfam" id="PF10223"/>
    </source>
</evidence>
<evidence type="ECO:0000256" key="8">
    <source>
        <dbReference type="SAM" id="Phobius"/>
    </source>
</evidence>
<dbReference type="PANTHER" id="PTHR21184:SF4">
    <property type="entry name" value="PROTEIN FAM151A"/>
    <property type="match status" value="1"/>
</dbReference>
<dbReference type="GO" id="GO:0005615">
    <property type="term" value="C:extracellular space"/>
    <property type="evidence" value="ECO:0007669"/>
    <property type="project" value="TreeGrafter"/>
</dbReference>
<dbReference type="Pfam" id="PF10223">
    <property type="entry name" value="Menorin_N"/>
    <property type="match status" value="2"/>
</dbReference>
<evidence type="ECO:0000313" key="10">
    <source>
        <dbReference type="Ensembl" id="ENSSMAP00000032518.2"/>
    </source>
</evidence>
<evidence type="ECO:0000256" key="4">
    <source>
        <dbReference type="ARBA" id="ARBA00023136"/>
    </source>
</evidence>
<feature type="domain" description="Menorin-like" evidence="9">
    <location>
        <begin position="384"/>
        <end position="516"/>
    </location>
</feature>
<dbReference type="Ensembl" id="ENSSMAT00000032923.2">
    <property type="protein sequence ID" value="ENSSMAP00000032518.2"/>
    <property type="gene ID" value="ENSSMAG00000019934.2"/>
</dbReference>
<keyword evidence="2 8" id="KW-0812">Transmembrane</keyword>
<sequence length="601" mass="66899">MGDEEDGRRRDGPHGGAEGRRHKTRPQSHRQDSGPERRQELYLGFLTKTQLVVASVTVGLVLLLTIITVTAVVLTNKSGSTSLSPSMTTGGDMLDFLVQSGEISERDGLLATWFHRANRKEEMNNALASDAMILEADVTLEGYGTPGEKPIPIMAHPPDKYSDNTLDQWLDAVLASRKGIKLDFKSLASVGLSLDLLREKNSSGGINQPVWLNADILQGPNVPDFILPVNGTRFLQLIQEKFSDVTLSPGWKVAYGPPLFNGTYTRLMVEDMYNMIKDVPQKVTFPVHALLVRSGWQHISWLLSQSPRFSLTLWQGSIHPNVSDLLFIRDNTHPAQVYYDIYEPTLSAFKQAAIFTGQRGRPRTFYPGGDLMDFLSTATQRSSLAVHWFTVTDHASLLAQLSDGAGGMLVVRVTSDDKRPGVPLVEGSGESSEPLMLQDVLQQLEQSADVPWGVYLRIHTQQLLEVSLMLLCSAYSREKLYRPVWISMDGMQSSDHAKEYVSTVERLFPYVTLVLTEQNWPPQIPATVAGLSQRVALHLNTASVPSRREELHSLLGMMDRFDLIVEEDTKSRAEALSVLKGRMTKRKGRANTNLYVISDRS</sequence>
<protein>
    <recommendedName>
        <fullName evidence="5">Protein FAM151A</fullName>
    </recommendedName>
</protein>
<feature type="region of interest" description="Disordered" evidence="7">
    <location>
        <begin position="1"/>
        <end position="36"/>
    </location>
</feature>
<organism evidence="10 11">
    <name type="scientific">Scophthalmus maximus</name>
    <name type="common">Turbot</name>
    <name type="synonym">Psetta maxima</name>
    <dbReference type="NCBI Taxonomy" id="52904"/>
    <lineage>
        <taxon>Eukaryota</taxon>
        <taxon>Metazoa</taxon>
        <taxon>Chordata</taxon>
        <taxon>Craniata</taxon>
        <taxon>Vertebrata</taxon>
        <taxon>Euteleostomi</taxon>
        <taxon>Actinopterygii</taxon>
        <taxon>Neopterygii</taxon>
        <taxon>Teleostei</taxon>
        <taxon>Neoteleostei</taxon>
        <taxon>Acanthomorphata</taxon>
        <taxon>Carangaria</taxon>
        <taxon>Pleuronectiformes</taxon>
        <taxon>Pleuronectoidei</taxon>
        <taxon>Scophthalmidae</taxon>
        <taxon>Scophthalmus</taxon>
    </lineage>
</organism>
<keyword evidence="3 8" id="KW-1133">Transmembrane helix</keyword>
<dbReference type="GO" id="GO:0016020">
    <property type="term" value="C:membrane"/>
    <property type="evidence" value="ECO:0007669"/>
    <property type="project" value="UniProtKB-SubCell"/>
</dbReference>
<evidence type="ECO:0000256" key="1">
    <source>
        <dbReference type="ARBA" id="ARBA00004167"/>
    </source>
</evidence>
<evidence type="ECO:0000256" key="6">
    <source>
        <dbReference type="ARBA" id="ARBA00044953"/>
    </source>
</evidence>
<comment type="subcellular location">
    <subcellularLocation>
        <location evidence="1">Membrane</location>
        <topology evidence="1">Single-pass membrane protein</topology>
    </subcellularLocation>
</comment>
<gene>
    <name evidence="10" type="primary">FAM151A</name>
</gene>
<reference evidence="10" key="2">
    <citation type="submission" date="2025-08" db="UniProtKB">
        <authorList>
            <consortium name="Ensembl"/>
        </authorList>
    </citation>
    <scope>IDENTIFICATION</scope>
</reference>
<reference evidence="10" key="1">
    <citation type="submission" date="2023-05" db="EMBL/GenBank/DDBJ databases">
        <title>High-quality long-read genome of Scophthalmus maximus.</title>
        <authorList>
            <person name="Lien S."/>
            <person name="Martinez P."/>
        </authorList>
    </citation>
    <scope>NUCLEOTIDE SEQUENCE [LARGE SCALE GENOMIC DNA]</scope>
</reference>
<dbReference type="InterPro" id="IPR019356">
    <property type="entry name" value="Menorin_dom"/>
</dbReference>